<comment type="subcellular location">
    <subcellularLocation>
        <location evidence="1">Endomembrane system</location>
        <topology evidence="1">Multi-pass membrane protein</topology>
    </subcellularLocation>
</comment>
<comment type="catalytic activity">
    <reaction evidence="8">
        <text>L-cystine(out) + H(+)(out) = L-cystine(in) + H(+)(in)</text>
        <dbReference type="Rhea" id="RHEA:66172"/>
        <dbReference type="ChEBI" id="CHEBI:15378"/>
        <dbReference type="ChEBI" id="CHEBI:35491"/>
    </reaction>
    <physiologicalReaction direction="left-to-right" evidence="8">
        <dbReference type="Rhea" id="RHEA:66173"/>
    </physiologicalReaction>
</comment>
<evidence type="ECO:0000256" key="6">
    <source>
        <dbReference type="ARBA" id="ARBA00022989"/>
    </source>
</evidence>
<name>A0ABM0K4T5_APLCA</name>
<dbReference type="Gene3D" id="1.20.1280.290">
    <property type="match status" value="1"/>
</dbReference>
<feature type="transmembrane region" description="Helical" evidence="9">
    <location>
        <begin position="296"/>
        <end position="317"/>
    </location>
</feature>
<feature type="transmembrane region" description="Helical" evidence="9">
    <location>
        <begin position="396"/>
        <end position="415"/>
    </location>
</feature>
<sequence>MEANEGDPGQEPNEPVMFCVNRPTDADCVLSTVQLQALIGTDLAGKMNFLSSFFISLIYWTGLSIHLVSGQNGTIVAHFSTDSIDTEIGDTSNVTLSISSFLQENTTLLFTYEDKYVDSHDYIVPIPNITVDASNNRTSWVVQIIGNNGGHVIVGVNSSSVEFEDIKKAYIRVDVVHSSALVIINAVIGWVYFVAWSVSFYPQVYTNWKRKSVIGLNFDFLCYNITGFLAYGFFNVGMYWVPSVQAEYFSDHPRGINPVQLNDVIFTLHAVFVTILTIVQCFLYERGDQRVSKICIGLLVGAWLFAAIALIVTLTHTITWLTYLYYFSYIKLGVTLIKYMPQALMNFRRKSTVGWSIGNVLLDFTGGSLSLLQMFLLSYNSDDWGSIFGDPTKFGLGFFSILFDVLFMVQHYGLYRNREPYQQIKDSEVSVSKDTPSSQYNK</sequence>
<keyword evidence="6 9" id="KW-1133">Transmembrane helix</keyword>
<protein>
    <submittedName>
        <fullName evidence="11">Cystinosin</fullName>
    </submittedName>
</protein>
<evidence type="ECO:0000256" key="9">
    <source>
        <dbReference type="SAM" id="Phobius"/>
    </source>
</evidence>
<comment type="similarity">
    <text evidence="2">Belongs to the cystinosin family.</text>
</comment>
<evidence type="ECO:0000256" key="1">
    <source>
        <dbReference type="ARBA" id="ARBA00004127"/>
    </source>
</evidence>
<dbReference type="RefSeq" id="XP_005108750.2">
    <property type="nucleotide sequence ID" value="XM_005108693.3"/>
</dbReference>
<dbReference type="PANTHER" id="PTHR13131:SF5">
    <property type="entry name" value="CYSTINOSIN"/>
    <property type="match status" value="1"/>
</dbReference>
<feature type="transmembrane region" description="Helical" evidence="9">
    <location>
        <begin position="264"/>
        <end position="284"/>
    </location>
</feature>
<feature type="transmembrane region" description="Helical" evidence="9">
    <location>
        <begin position="180"/>
        <end position="201"/>
    </location>
</feature>
<keyword evidence="3" id="KW-0813">Transport</keyword>
<proteinExistence type="inferred from homology"/>
<evidence type="ECO:0000313" key="10">
    <source>
        <dbReference type="Proteomes" id="UP000694888"/>
    </source>
</evidence>
<evidence type="ECO:0000256" key="3">
    <source>
        <dbReference type="ARBA" id="ARBA00022448"/>
    </source>
</evidence>
<dbReference type="InterPro" id="IPR005282">
    <property type="entry name" value="LC_transporter"/>
</dbReference>
<keyword evidence="5" id="KW-0677">Repeat</keyword>
<dbReference type="GeneID" id="101856379"/>
<dbReference type="Pfam" id="PF04193">
    <property type="entry name" value="PQ-loop"/>
    <property type="match status" value="2"/>
</dbReference>
<evidence type="ECO:0000256" key="2">
    <source>
        <dbReference type="ARBA" id="ARBA00006855"/>
    </source>
</evidence>
<keyword evidence="10" id="KW-1185">Reference proteome</keyword>
<feature type="transmembrane region" description="Helical" evidence="9">
    <location>
        <begin position="213"/>
        <end position="234"/>
    </location>
</feature>
<evidence type="ECO:0000256" key="5">
    <source>
        <dbReference type="ARBA" id="ARBA00022737"/>
    </source>
</evidence>
<evidence type="ECO:0000256" key="7">
    <source>
        <dbReference type="ARBA" id="ARBA00023136"/>
    </source>
</evidence>
<feature type="transmembrane region" description="Helical" evidence="9">
    <location>
        <begin position="323"/>
        <end position="341"/>
    </location>
</feature>
<dbReference type="PANTHER" id="PTHR13131">
    <property type="entry name" value="CYSTINOSIN"/>
    <property type="match status" value="1"/>
</dbReference>
<dbReference type="SMART" id="SM00679">
    <property type="entry name" value="CTNS"/>
    <property type="match status" value="2"/>
</dbReference>
<organism evidence="10 11">
    <name type="scientific">Aplysia californica</name>
    <name type="common">California sea hare</name>
    <dbReference type="NCBI Taxonomy" id="6500"/>
    <lineage>
        <taxon>Eukaryota</taxon>
        <taxon>Metazoa</taxon>
        <taxon>Spiralia</taxon>
        <taxon>Lophotrochozoa</taxon>
        <taxon>Mollusca</taxon>
        <taxon>Gastropoda</taxon>
        <taxon>Heterobranchia</taxon>
        <taxon>Euthyneura</taxon>
        <taxon>Tectipleura</taxon>
        <taxon>Aplysiida</taxon>
        <taxon>Aplysioidea</taxon>
        <taxon>Aplysiidae</taxon>
        <taxon>Aplysia</taxon>
    </lineage>
</organism>
<evidence type="ECO:0000256" key="4">
    <source>
        <dbReference type="ARBA" id="ARBA00022692"/>
    </source>
</evidence>
<dbReference type="Proteomes" id="UP000694888">
    <property type="component" value="Unplaced"/>
</dbReference>
<accession>A0ABM0K4T5</accession>
<gene>
    <name evidence="11" type="primary">LOC101856379</name>
</gene>
<keyword evidence="7 9" id="KW-0472">Membrane</keyword>
<evidence type="ECO:0000313" key="11">
    <source>
        <dbReference type="RefSeq" id="XP_005108750.2"/>
    </source>
</evidence>
<reference evidence="11" key="1">
    <citation type="submission" date="2025-08" db="UniProtKB">
        <authorList>
            <consortium name="RefSeq"/>
        </authorList>
    </citation>
    <scope>IDENTIFICATION</scope>
</reference>
<feature type="transmembrane region" description="Helical" evidence="9">
    <location>
        <begin position="353"/>
        <end position="376"/>
    </location>
</feature>
<evidence type="ECO:0000256" key="8">
    <source>
        <dbReference type="ARBA" id="ARBA00048473"/>
    </source>
</evidence>
<keyword evidence="4 9" id="KW-0812">Transmembrane</keyword>
<dbReference type="NCBIfam" id="TIGR00951">
    <property type="entry name" value="2A43"/>
    <property type="match status" value="1"/>
</dbReference>
<dbReference type="InterPro" id="IPR006603">
    <property type="entry name" value="PQ-loop_rpt"/>
</dbReference>